<dbReference type="EMBL" id="BOQM01000009">
    <property type="protein sequence ID" value="GIM83760.1"/>
    <property type="molecule type" value="Genomic_DNA"/>
</dbReference>
<evidence type="ECO:0000256" key="1">
    <source>
        <dbReference type="SAM" id="MobiDB-lite"/>
    </source>
</evidence>
<feature type="region of interest" description="Disordered" evidence="1">
    <location>
        <begin position="33"/>
        <end position="57"/>
    </location>
</feature>
<feature type="compositionally biased region" description="Acidic residues" evidence="1">
    <location>
        <begin position="48"/>
        <end position="57"/>
    </location>
</feature>
<dbReference type="Proteomes" id="UP000677457">
    <property type="component" value="Unassembled WGS sequence"/>
</dbReference>
<protein>
    <submittedName>
        <fullName evidence="2">Uncharacterized protein</fullName>
    </submittedName>
</protein>
<keyword evidence="3" id="KW-1185">Reference proteome</keyword>
<proteinExistence type="predicted"/>
<feature type="compositionally biased region" description="Basic residues" evidence="1">
    <location>
        <begin position="33"/>
        <end position="44"/>
    </location>
</feature>
<evidence type="ECO:0000313" key="2">
    <source>
        <dbReference type="EMBL" id="GIM83760.1"/>
    </source>
</evidence>
<dbReference type="GeneID" id="93774216"/>
<gene>
    <name evidence="2" type="ORF">Sar04_13870</name>
</gene>
<reference evidence="2 3" key="1">
    <citation type="submission" date="2021-03" db="EMBL/GenBank/DDBJ databases">
        <title>Whole genome shotgun sequence of Salinispora arenicola NBRC 105043.</title>
        <authorList>
            <person name="Komaki H."/>
            <person name="Tamura T."/>
        </authorList>
    </citation>
    <scope>NUCLEOTIDE SEQUENCE [LARGE SCALE GENOMIC DNA]</scope>
    <source>
        <strain evidence="2 3">NBRC 105043</strain>
    </source>
</reference>
<name>A0ABQ4JNX9_SALAC</name>
<organism evidence="2 3">
    <name type="scientific">Salinispora arenicola</name>
    <dbReference type="NCBI Taxonomy" id="168697"/>
    <lineage>
        <taxon>Bacteria</taxon>
        <taxon>Bacillati</taxon>
        <taxon>Actinomycetota</taxon>
        <taxon>Actinomycetes</taxon>
        <taxon>Micromonosporales</taxon>
        <taxon>Micromonosporaceae</taxon>
        <taxon>Salinispora</taxon>
    </lineage>
</organism>
<accession>A0ABQ4JNX9</accession>
<dbReference type="RefSeq" id="WP_018800430.1">
    <property type="nucleotide sequence ID" value="NZ_BOQM01000009.1"/>
</dbReference>
<sequence length="57" mass="6216">MSSHVGEAPEAFVFTGESGRNLWRGNFNKAVKAARRKPSKRKVKQVAEGDEPATEAS</sequence>
<comment type="caution">
    <text evidence="2">The sequence shown here is derived from an EMBL/GenBank/DDBJ whole genome shotgun (WGS) entry which is preliminary data.</text>
</comment>
<evidence type="ECO:0000313" key="3">
    <source>
        <dbReference type="Proteomes" id="UP000677457"/>
    </source>
</evidence>